<evidence type="ECO:0000313" key="2">
    <source>
        <dbReference type="EMBL" id="MFI6498935.1"/>
    </source>
</evidence>
<feature type="chain" id="PRO_5046245189" description="DUF3558 domain-containing protein" evidence="1">
    <location>
        <begin position="21"/>
        <end position="189"/>
    </location>
</feature>
<evidence type="ECO:0008006" key="4">
    <source>
        <dbReference type="Google" id="ProtNLM"/>
    </source>
</evidence>
<proteinExistence type="predicted"/>
<feature type="signal peptide" evidence="1">
    <location>
        <begin position="1"/>
        <end position="20"/>
    </location>
</feature>
<name>A0ABW7YTM4_9ACTN</name>
<reference evidence="2 3" key="1">
    <citation type="submission" date="2024-10" db="EMBL/GenBank/DDBJ databases">
        <title>The Natural Products Discovery Center: Release of the First 8490 Sequenced Strains for Exploring Actinobacteria Biosynthetic Diversity.</title>
        <authorList>
            <person name="Kalkreuter E."/>
            <person name="Kautsar S.A."/>
            <person name="Yang D."/>
            <person name="Bader C.D."/>
            <person name="Teijaro C.N."/>
            <person name="Fluegel L."/>
            <person name="Davis C.M."/>
            <person name="Simpson J.R."/>
            <person name="Lauterbach L."/>
            <person name="Steele A.D."/>
            <person name="Gui C."/>
            <person name="Meng S."/>
            <person name="Li G."/>
            <person name="Viehrig K."/>
            <person name="Ye F."/>
            <person name="Su P."/>
            <person name="Kiefer A.F."/>
            <person name="Nichols A."/>
            <person name="Cepeda A.J."/>
            <person name="Yan W."/>
            <person name="Fan B."/>
            <person name="Jiang Y."/>
            <person name="Adhikari A."/>
            <person name="Zheng C.-J."/>
            <person name="Schuster L."/>
            <person name="Cowan T.M."/>
            <person name="Smanski M.J."/>
            <person name="Chevrette M.G."/>
            <person name="De Carvalho L.P.S."/>
            <person name="Shen B."/>
        </authorList>
    </citation>
    <scope>NUCLEOTIDE SEQUENCE [LARGE SCALE GENOMIC DNA]</scope>
    <source>
        <strain evidence="2 3">NPDC050545</strain>
    </source>
</reference>
<comment type="caution">
    <text evidence="2">The sequence shown here is derived from an EMBL/GenBank/DDBJ whole genome shotgun (WGS) entry which is preliminary data.</text>
</comment>
<accession>A0ABW7YTM4</accession>
<dbReference type="EMBL" id="JBITGY010000004">
    <property type="protein sequence ID" value="MFI6498935.1"/>
    <property type="molecule type" value="Genomic_DNA"/>
</dbReference>
<sequence length="189" mass="19726">MTRRAGGLAAALSISVLLTACQQESPPINNAPLPSVAAGPYLCDLIPADAVHLMTGVQDPLVKGDFDPTTTEEWGSGSCFIYSPIGNQPKVLDVTLSPAGSKGEVEDQIRTGATRLPDIVPGGVGFYFQGRSPGSARAAAMLVRGYDRLIIELERGVEGRDNAADVVALMRLIAPKLITTATPAPTKKG</sequence>
<dbReference type="RefSeq" id="WP_397082168.1">
    <property type="nucleotide sequence ID" value="NZ_JBITGY010000004.1"/>
</dbReference>
<evidence type="ECO:0000313" key="3">
    <source>
        <dbReference type="Proteomes" id="UP001612741"/>
    </source>
</evidence>
<gene>
    <name evidence="2" type="ORF">ACIBG2_16225</name>
</gene>
<keyword evidence="1" id="KW-0732">Signal</keyword>
<evidence type="ECO:0000256" key="1">
    <source>
        <dbReference type="SAM" id="SignalP"/>
    </source>
</evidence>
<keyword evidence="3" id="KW-1185">Reference proteome</keyword>
<dbReference type="PROSITE" id="PS51257">
    <property type="entry name" value="PROKAR_LIPOPROTEIN"/>
    <property type="match status" value="1"/>
</dbReference>
<dbReference type="Proteomes" id="UP001612741">
    <property type="component" value="Unassembled WGS sequence"/>
</dbReference>
<organism evidence="2 3">
    <name type="scientific">Nonomuraea typhae</name>
    <dbReference type="NCBI Taxonomy" id="2603600"/>
    <lineage>
        <taxon>Bacteria</taxon>
        <taxon>Bacillati</taxon>
        <taxon>Actinomycetota</taxon>
        <taxon>Actinomycetes</taxon>
        <taxon>Streptosporangiales</taxon>
        <taxon>Streptosporangiaceae</taxon>
        <taxon>Nonomuraea</taxon>
    </lineage>
</organism>
<protein>
    <recommendedName>
        <fullName evidence="4">DUF3558 domain-containing protein</fullName>
    </recommendedName>
</protein>